<feature type="compositionally biased region" description="Low complexity" evidence="1">
    <location>
        <begin position="43"/>
        <end position="53"/>
    </location>
</feature>
<reference evidence="2 3" key="1">
    <citation type="journal article" date="2013" name="Nature">
        <title>Insights into bilaterian evolution from three spiralian genomes.</title>
        <authorList>
            <person name="Simakov O."/>
            <person name="Marletaz F."/>
            <person name="Cho S.J."/>
            <person name="Edsinger-Gonzales E."/>
            <person name="Havlak P."/>
            <person name="Hellsten U."/>
            <person name="Kuo D.H."/>
            <person name="Larsson T."/>
            <person name="Lv J."/>
            <person name="Arendt D."/>
            <person name="Savage R."/>
            <person name="Osoegawa K."/>
            <person name="de Jong P."/>
            <person name="Grimwood J."/>
            <person name="Chapman J.A."/>
            <person name="Shapiro H."/>
            <person name="Aerts A."/>
            <person name="Otillar R.P."/>
            <person name="Terry A.Y."/>
            <person name="Boore J.L."/>
            <person name="Grigoriev I.V."/>
            <person name="Lindberg D.R."/>
            <person name="Seaver E.C."/>
            <person name="Weisblat D.A."/>
            <person name="Putnam N.H."/>
            <person name="Rokhsar D.S."/>
        </authorList>
    </citation>
    <scope>NUCLEOTIDE SEQUENCE [LARGE SCALE GENOMIC DNA]</scope>
</reference>
<evidence type="ECO:0000256" key="1">
    <source>
        <dbReference type="SAM" id="MobiDB-lite"/>
    </source>
</evidence>
<evidence type="ECO:0000313" key="3">
    <source>
        <dbReference type="Proteomes" id="UP000030746"/>
    </source>
</evidence>
<accession>V4C9Z7</accession>
<dbReference type="Proteomes" id="UP000030746">
    <property type="component" value="Unassembled WGS sequence"/>
</dbReference>
<proteinExistence type="predicted"/>
<dbReference type="EMBL" id="KB201236">
    <property type="protein sequence ID" value="ESO98609.1"/>
    <property type="molecule type" value="Genomic_DNA"/>
</dbReference>
<keyword evidence="3" id="KW-1185">Reference proteome</keyword>
<feature type="region of interest" description="Disordered" evidence="1">
    <location>
        <begin position="38"/>
        <end position="91"/>
    </location>
</feature>
<evidence type="ECO:0000313" key="2">
    <source>
        <dbReference type="EMBL" id="ESO98609.1"/>
    </source>
</evidence>
<dbReference type="GeneID" id="20242637"/>
<dbReference type="HOGENOM" id="CLU_1469827_0_0_1"/>
<dbReference type="KEGG" id="lgi:LOTGIDRAFT_174145"/>
<dbReference type="CTD" id="20242637"/>
<name>V4C9Z7_LOTGI</name>
<dbReference type="RefSeq" id="XP_009050720.1">
    <property type="nucleotide sequence ID" value="XM_009052472.1"/>
</dbReference>
<sequence length="184" mass="20555">MGPKYTHKLQGCVDKITSKSLINASKLKHYVLPTTDADDNVNDVDNVNNNVNNNDDKLDNKTCDDNVDTNKKDKHDNDKNIQSKKLAGSQNMPDENEVKIMKIIKCNVSKIEFNCENKEKVIEGCNFVNIPCQCTIFNDDIVVPRSLGSCQAHGQGFEVRHKLIGYLRDVTLNSVGDLSCLVDV</sequence>
<feature type="compositionally biased region" description="Basic and acidic residues" evidence="1">
    <location>
        <begin position="54"/>
        <end position="81"/>
    </location>
</feature>
<organism evidence="2 3">
    <name type="scientific">Lottia gigantea</name>
    <name type="common">Giant owl limpet</name>
    <dbReference type="NCBI Taxonomy" id="225164"/>
    <lineage>
        <taxon>Eukaryota</taxon>
        <taxon>Metazoa</taxon>
        <taxon>Spiralia</taxon>
        <taxon>Lophotrochozoa</taxon>
        <taxon>Mollusca</taxon>
        <taxon>Gastropoda</taxon>
        <taxon>Patellogastropoda</taxon>
        <taxon>Lottioidea</taxon>
        <taxon>Lottiidae</taxon>
        <taxon>Lottia</taxon>
    </lineage>
</organism>
<gene>
    <name evidence="2" type="ORF">LOTGIDRAFT_174145</name>
</gene>
<dbReference type="AlphaFoldDB" id="V4C9Z7"/>
<protein>
    <submittedName>
        <fullName evidence="2">Uncharacterized protein</fullName>
    </submittedName>
</protein>